<sequence>MSSLAQSASPASAGASVFGKALSVRKEAAQRGMSKSAVSRERAAAKARAMAEELAALRGQLAASQSRAAAAPVAASVATAAEKPRVRVKAGSAPIAAEAPAPKVGKPIAGGTLVPPEARERRARGRRFVLVGAQNNTWAHRDFIESLRVYCDLNGSRLMVSGLPYNRDGWEQPHRLTKEDDSLWYDPLVEPFMSDETLWLADSLLWCGKVATPITAADPLSGMESFTRDASGIFPHTKVAMKSLAGMKSHGARFIYTTGCCTQRNYIQRKVGQKAEFHHVFGALAVEVASDGAWFARQLIADEGGRFQDLETVYTPHGARRANVAGIVWGDIHRKHLEGGMFRACWGDGGILDTLHPRWQVAHDVLHFTGPSHHSLKDPFLQAQYYRDGSNSVEHELDGDADFFLGIERPWCETIVPDANHHCHLRRWLTEADFRKDPANARIGHYLAWRIHEAIERGENINIYEVAVREAAERKRKGALKRTRWLLPDESFEVAGVECGLHGDLGPNGARGSPKSFRQLGRRAVTGHTHSAGIVDGVWTVGVTGSLDQGYNKGPSSWSHTHCVIFENGKRQLITMQGDRWRAD</sequence>
<evidence type="ECO:0000256" key="1">
    <source>
        <dbReference type="SAM" id="Coils"/>
    </source>
</evidence>
<keyword evidence="1" id="KW-0175">Coiled coil</keyword>
<evidence type="ECO:0000313" key="2">
    <source>
        <dbReference type="EMBL" id="KAA5611892.1"/>
    </source>
</evidence>
<name>A0A5M6IUE4_9PROT</name>
<comment type="caution">
    <text evidence="2">The sequence shown here is derived from an EMBL/GenBank/DDBJ whole genome shotgun (WGS) entry which is preliminary data.</text>
</comment>
<protein>
    <submittedName>
        <fullName evidence="2">Uncharacterized protein</fullName>
    </submittedName>
</protein>
<dbReference type="EMBL" id="VWPK01000017">
    <property type="protein sequence ID" value="KAA5611892.1"/>
    <property type="molecule type" value="Genomic_DNA"/>
</dbReference>
<dbReference type="Proteomes" id="UP000325255">
    <property type="component" value="Unassembled WGS sequence"/>
</dbReference>
<reference evidence="2 3" key="1">
    <citation type="submission" date="2019-09" db="EMBL/GenBank/DDBJ databases">
        <title>Genome sequence of Rhodovastum atsumiense, a diverse member of the Acetobacteraceae family of non-sulfur purple photosynthetic bacteria.</title>
        <authorList>
            <person name="Meyer T."/>
            <person name="Kyndt J."/>
        </authorList>
    </citation>
    <scope>NUCLEOTIDE SEQUENCE [LARGE SCALE GENOMIC DNA]</scope>
    <source>
        <strain evidence="2 3">DSM 21279</strain>
    </source>
</reference>
<dbReference type="OrthoDB" id="7583965at2"/>
<keyword evidence="3" id="KW-1185">Reference proteome</keyword>
<feature type="coiled-coil region" evidence="1">
    <location>
        <begin position="40"/>
        <end position="67"/>
    </location>
</feature>
<dbReference type="AlphaFoldDB" id="A0A5M6IUE4"/>
<organism evidence="2 3">
    <name type="scientific">Rhodovastum atsumiense</name>
    <dbReference type="NCBI Taxonomy" id="504468"/>
    <lineage>
        <taxon>Bacteria</taxon>
        <taxon>Pseudomonadati</taxon>
        <taxon>Pseudomonadota</taxon>
        <taxon>Alphaproteobacteria</taxon>
        <taxon>Acetobacterales</taxon>
        <taxon>Acetobacteraceae</taxon>
        <taxon>Rhodovastum</taxon>
    </lineage>
</organism>
<proteinExistence type="predicted"/>
<gene>
    <name evidence="2" type="ORF">F1189_12735</name>
</gene>
<evidence type="ECO:0000313" key="3">
    <source>
        <dbReference type="Proteomes" id="UP000325255"/>
    </source>
</evidence>
<dbReference type="RefSeq" id="WP_150041187.1">
    <property type="nucleotide sequence ID" value="NZ_OW485605.1"/>
</dbReference>
<accession>A0A5M6IUE4</accession>